<name>A0ABR0WRZ0_REHGL</name>
<proteinExistence type="predicted"/>
<dbReference type="Pfam" id="PF04782">
    <property type="entry name" value="DUF632"/>
    <property type="match status" value="1"/>
</dbReference>
<dbReference type="Proteomes" id="UP001318860">
    <property type="component" value="Unassembled WGS sequence"/>
</dbReference>
<dbReference type="Pfam" id="PF04783">
    <property type="entry name" value="DUF630"/>
    <property type="match status" value="1"/>
</dbReference>
<evidence type="ECO:0000259" key="3">
    <source>
        <dbReference type="Pfam" id="PF04782"/>
    </source>
</evidence>
<dbReference type="InterPro" id="IPR006868">
    <property type="entry name" value="DUF630"/>
</dbReference>
<keyword evidence="1" id="KW-0175">Coiled coil</keyword>
<feature type="compositionally biased region" description="Pro residues" evidence="2">
    <location>
        <begin position="71"/>
        <end position="88"/>
    </location>
</feature>
<evidence type="ECO:0000313" key="5">
    <source>
        <dbReference type="EMBL" id="KAK6150278.1"/>
    </source>
</evidence>
<accession>A0ABR0WRZ0</accession>
<feature type="compositionally biased region" description="Low complexity" evidence="2">
    <location>
        <begin position="89"/>
        <end position="104"/>
    </location>
</feature>
<feature type="domain" description="DUF632" evidence="3">
    <location>
        <begin position="194"/>
        <end position="503"/>
    </location>
</feature>
<organism evidence="5 6">
    <name type="scientific">Rehmannia glutinosa</name>
    <name type="common">Chinese foxglove</name>
    <dbReference type="NCBI Taxonomy" id="99300"/>
    <lineage>
        <taxon>Eukaryota</taxon>
        <taxon>Viridiplantae</taxon>
        <taxon>Streptophyta</taxon>
        <taxon>Embryophyta</taxon>
        <taxon>Tracheophyta</taxon>
        <taxon>Spermatophyta</taxon>
        <taxon>Magnoliopsida</taxon>
        <taxon>eudicotyledons</taxon>
        <taxon>Gunneridae</taxon>
        <taxon>Pentapetalae</taxon>
        <taxon>asterids</taxon>
        <taxon>lamiids</taxon>
        <taxon>Lamiales</taxon>
        <taxon>Orobanchaceae</taxon>
        <taxon>Rehmannieae</taxon>
        <taxon>Rehmannia</taxon>
    </lineage>
</organism>
<dbReference type="EMBL" id="JABTTQ020000008">
    <property type="protein sequence ID" value="KAK6150278.1"/>
    <property type="molecule type" value="Genomic_DNA"/>
</dbReference>
<evidence type="ECO:0000256" key="1">
    <source>
        <dbReference type="SAM" id="Coils"/>
    </source>
</evidence>
<evidence type="ECO:0000256" key="2">
    <source>
        <dbReference type="SAM" id="MobiDB-lite"/>
    </source>
</evidence>
<evidence type="ECO:0000313" key="6">
    <source>
        <dbReference type="Proteomes" id="UP001318860"/>
    </source>
</evidence>
<protein>
    <submittedName>
        <fullName evidence="5">Uncharacterized protein</fullName>
    </submittedName>
</protein>
<dbReference type="PANTHER" id="PTHR21450:SF23">
    <property type="entry name" value="PROTEIN ALTERED PHOSPHATE STARVATION RESPONSE 1"/>
    <property type="match status" value="1"/>
</dbReference>
<evidence type="ECO:0000259" key="4">
    <source>
        <dbReference type="Pfam" id="PF04783"/>
    </source>
</evidence>
<sequence length="596" mass="66781">MGCWYSRLDREEMVSRCKARKRYMKQLVKARQAFSAAHIMYLRSLRNTGSALLQFATAETNLLHHHHLPPLNPTTPPPPFPNPPPPMSPISWTTTTSTTTSSAIRPPPPPPPVPSASTWDFWDPFMPTSGRSVDEEEWEEETTSASEVTATVTTTTTAAGARNVAAPPSVVTATATTTDSSELAVVVSTKSKDLIEIIKELDDYFLKASNAGASLSLLLEVPICNFSPQTSSGKDFGFGKNSSALLWNWGSSSARWNAFGKSCGDPIGNNVGGLAADGNATHCSTVERLYAWEKKLYQEVKNAEQLKLEHEKKAAILRKLEMKNADYIKTEKAKKEVEKLESQMMVALQAIETTSTEIIKLRESELYPQLFQLVKGLMSMWRSMYEFHQVQTHIVQQLKYLNFIPSIEPTSEIHRQSTLQLELEAQQWHLSFCNLMKAQRDYIQSLTGWLRLSLFQVGNNPINKTTKQDSAIYPFCEEWQLAINNAPDKVASEGIKSFLTVIHAIVVQQAEEQKQKRREKRAKVEILRAKAADEKSKYEKSIGVTRAMTMNNLQMGLPHVFQAMTGFANVCKQAFESVHNQAKSTEDLHSVKMILP</sequence>
<gene>
    <name evidence="5" type="ORF">DH2020_015210</name>
</gene>
<comment type="caution">
    <text evidence="5">The sequence shown here is derived from an EMBL/GenBank/DDBJ whole genome shotgun (WGS) entry which is preliminary data.</text>
</comment>
<feature type="domain" description="DUF630" evidence="4">
    <location>
        <begin position="1"/>
        <end position="59"/>
    </location>
</feature>
<feature type="coiled-coil region" evidence="1">
    <location>
        <begin position="293"/>
        <end position="350"/>
    </location>
</feature>
<feature type="region of interest" description="Disordered" evidence="2">
    <location>
        <begin position="71"/>
        <end position="112"/>
    </location>
</feature>
<dbReference type="PANTHER" id="PTHR21450">
    <property type="entry name" value="PROTEIN ALTERED PHOSPHATE STARVATION RESPONSE 1"/>
    <property type="match status" value="1"/>
</dbReference>
<reference evidence="5 6" key="1">
    <citation type="journal article" date="2021" name="Comput. Struct. Biotechnol. J.">
        <title>De novo genome assembly of the potent medicinal plant Rehmannia glutinosa using nanopore technology.</title>
        <authorList>
            <person name="Ma L."/>
            <person name="Dong C."/>
            <person name="Song C."/>
            <person name="Wang X."/>
            <person name="Zheng X."/>
            <person name="Niu Y."/>
            <person name="Chen S."/>
            <person name="Feng W."/>
        </authorList>
    </citation>
    <scope>NUCLEOTIDE SEQUENCE [LARGE SCALE GENOMIC DNA]</scope>
    <source>
        <strain evidence="5">DH-2019</strain>
    </source>
</reference>
<keyword evidence="6" id="KW-1185">Reference proteome</keyword>
<dbReference type="InterPro" id="IPR006867">
    <property type="entry name" value="DUF632"/>
</dbReference>